<dbReference type="PROSITE" id="PS51257">
    <property type="entry name" value="PROKAR_LIPOPROTEIN"/>
    <property type="match status" value="1"/>
</dbReference>
<dbReference type="AlphaFoldDB" id="A0A9X1UY08"/>
<dbReference type="Proteomes" id="UP001139344">
    <property type="component" value="Unassembled WGS sequence"/>
</dbReference>
<comment type="caution">
    <text evidence="2">The sequence shown here is derived from an EMBL/GenBank/DDBJ whole genome shotgun (WGS) entry which is preliminary data.</text>
</comment>
<sequence>MSLSRITKTILLIFIVSMMGCSTDTDIPSEQIEEFNASVKSKVKFNFTTSLKGGNEVPANDSKAAGEAIIKISKDETYLEYKLIVANIDDVRMAHFHMAPAGTNGGIVTWLFGLADPPIDVNGILAEGVITEDDLTGALEGASFKDLLDAIRAGNIYVNVHTIDFPGGEIRGQL</sequence>
<feature type="domain" description="CHRD" evidence="1">
    <location>
        <begin position="43"/>
        <end position="174"/>
    </location>
</feature>
<evidence type="ECO:0000259" key="1">
    <source>
        <dbReference type="PROSITE" id="PS50933"/>
    </source>
</evidence>
<name>A0A9X1UY08_9FLAO</name>
<reference evidence="2" key="1">
    <citation type="submission" date="2021-12" db="EMBL/GenBank/DDBJ databases">
        <title>Description of Gramella crocea sp. nov., a new bacterium isolated from activated sludge.</title>
        <authorList>
            <person name="Zhang X."/>
        </authorList>
    </citation>
    <scope>NUCLEOTIDE SEQUENCE</scope>
    <source>
        <strain evidence="2">YB25</strain>
    </source>
</reference>
<keyword evidence="3" id="KW-1185">Reference proteome</keyword>
<dbReference type="InterPro" id="IPR010895">
    <property type="entry name" value="CHRD"/>
</dbReference>
<dbReference type="RefSeq" id="WP_240099599.1">
    <property type="nucleotide sequence ID" value="NZ_JAJSON010000025.1"/>
</dbReference>
<dbReference type="SMART" id="SM00754">
    <property type="entry name" value="CHRD"/>
    <property type="match status" value="1"/>
</dbReference>
<dbReference type="EMBL" id="JAJSON010000025">
    <property type="protein sequence ID" value="MCG9972387.1"/>
    <property type="molecule type" value="Genomic_DNA"/>
</dbReference>
<organism evidence="2 3">
    <name type="scientific">Christiangramia crocea</name>
    <dbReference type="NCBI Taxonomy" id="2904124"/>
    <lineage>
        <taxon>Bacteria</taxon>
        <taxon>Pseudomonadati</taxon>
        <taxon>Bacteroidota</taxon>
        <taxon>Flavobacteriia</taxon>
        <taxon>Flavobacteriales</taxon>
        <taxon>Flavobacteriaceae</taxon>
        <taxon>Christiangramia</taxon>
    </lineage>
</organism>
<protein>
    <submittedName>
        <fullName evidence="2">CHRD domain-containing protein</fullName>
    </submittedName>
</protein>
<dbReference type="Pfam" id="PF07452">
    <property type="entry name" value="CHRD"/>
    <property type="match status" value="1"/>
</dbReference>
<proteinExistence type="predicted"/>
<gene>
    <name evidence="2" type="ORF">LU635_12125</name>
</gene>
<dbReference type="PROSITE" id="PS50933">
    <property type="entry name" value="CHRD"/>
    <property type="match status" value="1"/>
</dbReference>
<evidence type="ECO:0000313" key="2">
    <source>
        <dbReference type="EMBL" id="MCG9972387.1"/>
    </source>
</evidence>
<evidence type="ECO:0000313" key="3">
    <source>
        <dbReference type="Proteomes" id="UP001139344"/>
    </source>
</evidence>
<accession>A0A9X1UY08</accession>